<dbReference type="PATRIC" id="fig|292.27.peg.5779"/>
<sequence>MMTDAERDTLYTDLCRTMTRIGEADASLFLARFALLSIEAIGDTATVARLIADASDGLPEAGMPASTHGR</sequence>
<evidence type="ECO:0008006" key="3">
    <source>
        <dbReference type="Google" id="ProtNLM"/>
    </source>
</evidence>
<reference evidence="1 2" key="1">
    <citation type="submission" date="2015-05" db="EMBL/GenBank/DDBJ databases">
        <title>Draft genome of Burkholderia cepacia LK29.</title>
        <authorList>
            <person name="Chan X.Y."/>
        </authorList>
    </citation>
    <scope>NUCLEOTIDE SEQUENCE [LARGE SCALE GENOMIC DNA]</scope>
    <source>
        <strain evidence="1 2">LK29</strain>
    </source>
</reference>
<gene>
    <name evidence="1" type="ORF">VL15_26940</name>
</gene>
<dbReference type="EMBL" id="LDWR01000046">
    <property type="protein sequence ID" value="KML51206.1"/>
    <property type="molecule type" value="Genomic_DNA"/>
</dbReference>
<proteinExistence type="predicted"/>
<protein>
    <recommendedName>
        <fullName evidence="3">DUF2783 domain-containing protein</fullName>
    </recommendedName>
</protein>
<name>A0A0J5WK58_BURCE</name>
<dbReference type="RefSeq" id="WP_048249669.1">
    <property type="nucleotide sequence ID" value="NZ_LDWR01000046.1"/>
</dbReference>
<accession>A0A0J5WK58</accession>
<evidence type="ECO:0000313" key="1">
    <source>
        <dbReference type="EMBL" id="KML51206.1"/>
    </source>
</evidence>
<evidence type="ECO:0000313" key="2">
    <source>
        <dbReference type="Proteomes" id="UP000036338"/>
    </source>
</evidence>
<organism evidence="1 2">
    <name type="scientific">Burkholderia cepacia</name>
    <name type="common">Pseudomonas cepacia</name>
    <dbReference type="NCBI Taxonomy" id="292"/>
    <lineage>
        <taxon>Bacteria</taxon>
        <taxon>Pseudomonadati</taxon>
        <taxon>Pseudomonadota</taxon>
        <taxon>Betaproteobacteria</taxon>
        <taxon>Burkholderiales</taxon>
        <taxon>Burkholderiaceae</taxon>
        <taxon>Burkholderia</taxon>
        <taxon>Burkholderia cepacia complex</taxon>
    </lineage>
</organism>
<dbReference type="AlphaFoldDB" id="A0A0J5WK58"/>
<dbReference type="Proteomes" id="UP000036338">
    <property type="component" value="Unassembled WGS sequence"/>
</dbReference>
<comment type="caution">
    <text evidence="1">The sequence shown here is derived from an EMBL/GenBank/DDBJ whole genome shotgun (WGS) entry which is preliminary data.</text>
</comment>